<evidence type="ECO:0000256" key="1">
    <source>
        <dbReference type="ARBA" id="ARBA00002056"/>
    </source>
</evidence>
<keyword evidence="7 11" id="KW-0328">Glycosyltransferase</keyword>
<dbReference type="AlphaFoldDB" id="A0A2S2E4T1"/>
<evidence type="ECO:0000256" key="8">
    <source>
        <dbReference type="ARBA" id="ARBA00022679"/>
    </source>
</evidence>
<dbReference type="Pfam" id="PF02684">
    <property type="entry name" value="LpxB"/>
    <property type="match status" value="1"/>
</dbReference>
<evidence type="ECO:0000256" key="10">
    <source>
        <dbReference type="ARBA" id="ARBA00048975"/>
    </source>
</evidence>
<evidence type="ECO:0000256" key="4">
    <source>
        <dbReference type="ARBA" id="ARBA00020902"/>
    </source>
</evidence>
<dbReference type="InterPro" id="IPR003835">
    <property type="entry name" value="Glyco_trans_19"/>
</dbReference>
<dbReference type="UniPathway" id="UPA00973"/>
<evidence type="ECO:0000256" key="5">
    <source>
        <dbReference type="ARBA" id="ARBA00022516"/>
    </source>
</evidence>
<dbReference type="OrthoDB" id="9801642at2"/>
<keyword evidence="5 11" id="KW-0444">Lipid biosynthesis</keyword>
<dbReference type="Proteomes" id="UP000245728">
    <property type="component" value="Chromosome"/>
</dbReference>
<dbReference type="NCBIfam" id="TIGR00215">
    <property type="entry name" value="lpxB"/>
    <property type="match status" value="1"/>
</dbReference>
<comment type="similarity">
    <text evidence="2 11">Belongs to the LpxB family.</text>
</comment>
<gene>
    <name evidence="11 12" type="primary">lpxB</name>
    <name evidence="12" type="ORF">HMF8227_02141</name>
</gene>
<accession>A0A2S2E4T1</accession>
<dbReference type="RefSeq" id="WP_109340156.1">
    <property type="nucleotide sequence ID" value="NZ_CP029347.1"/>
</dbReference>
<dbReference type="GO" id="GO:0005543">
    <property type="term" value="F:phospholipid binding"/>
    <property type="evidence" value="ECO:0007669"/>
    <property type="project" value="TreeGrafter"/>
</dbReference>
<comment type="function">
    <text evidence="1 11">Condensation of UDP-2,3-diacylglucosamine and 2,3-diacylglucosamine-1-phosphate to form lipid A disaccharide, a precursor of lipid A, a phosphorylated glycolipid that anchors the lipopolysaccharide to the outer membrane of the cell.</text>
</comment>
<dbReference type="GO" id="GO:0009245">
    <property type="term" value="P:lipid A biosynthetic process"/>
    <property type="evidence" value="ECO:0007669"/>
    <property type="project" value="UniProtKB-UniRule"/>
</dbReference>
<protein>
    <recommendedName>
        <fullName evidence="4 11">Lipid-A-disaccharide synthase</fullName>
        <ecNumber evidence="3 11">2.4.1.182</ecNumber>
    </recommendedName>
</protein>
<dbReference type="KEGG" id="salh:HMF8227_02141"/>
<dbReference type="EMBL" id="CP029347">
    <property type="protein sequence ID" value="AWL12599.1"/>
    <property type="molecule type" value="Genomic_DNA"/>
</dbReference>
<dbReference type="EC" id="2.4.1.182" evidence="3 11"/>
<comment type="pathway">
    <text evidence="11">Bacterial outer membrane biogenesis; LPS lipid A biosynthesis.</text>
</comment>
<name>A0A2S2E4T1_9ALTE</name>
<dbReference type="PANTHER" id="PTHR30372">
    <property type="entry name" value="LIPID-A-DISACCHARIDE SYNTHASE"/>
    <property type="match status" value="1"/>
</dbReference>
<sequence>MAAAPLRIGIVAGEASGDILGAGLLKNLKQRYPDAIIEGIGGPQMQAQGCRSLFDMEKLSVMGLFEVAKHLKELLAIRKSLVTHFTANPPDVFIGVDAPDFNLGLELKLKQAGIKTVQYVSPSVWAWRQKRIVKIAKATDLVLSLLPFEKTFYDKHEVPCRFVGHTLADAIPLEPDTLAAREQLGLGPKDKVLAILPGSRGGEVSRMLPPFLDAIAELNQDYPALKVVMPAANDARREQIQSLLDDFPTVTNIHVVDGRSREVMTAADAILLASGTATLEAMLCKKPMVVCYKFNWLTYQIGKHLVKLPYFSLPNLLARESLVPELLQSDVTGPMIAKNLRPLLKGGSPKLVKRFTDLHQSIRLGADESAAQAVLELIQNP</sequence>
<keyword evidence="9 11" id="KW-0443">Lipid metabolism</keyword>
<evidence type="ECO:0000256" key="9">
    <source>
        <dbReference type="ARBA" id="ARBA00023098"/>
    </source>
</evidence>
<evidence type="ECO:0000313" key="12">
    <source>
        <dbReference type="EMBL" id="AWL12599.1"/>
    </source>
</evidence>
<reference evidence="12 13" key="1">
    <citation type="submission" date="2018-05" db="EMBL/GenBank/DDBJ databases">
        <title>Salinimonas sp. HMF8227 Genome sequencing and assembly.</title>
        <authorList>
            <person name="Kang H."/>
            <person name="Kang J."/>
            <person name="Cha I."/>
            <person name="Kim H."/>
            <person name="Joh K."/>
        </authorList>
    </citation>
    <scope>NUCLEOTIDE SEQUENCE [LARGE SCALE GENOMIC DNA]</scope>
    <source>
        <strain evidence="12 13">HMF8227</strain>
    </source>
</reference>
<dbReference type="SUPFAM" id="SSF53756">
    <property type="entry name" value="UDP-Glycosyltransferase/glycogen phosphorylase"/>
    <property type="match status" value="1"/>
</dbReference>
<evidence type="ECO:0000256" key="2">
    <source>
        <dbReference type="ARBA" id="ARBA00007868"/>
    </source>
</evidence>
<dbReference type="PANTHER" id="PTHR30372:SF4">
    <property type="entry name" value="LIPID-A-DISACCHARIDE SYNTHASE, MITOCHONDRIAL-RELATED"/>
    <property type="match status" value="1"/>
</dbReference>
<keyword evidence="13" id="KW-1185">Reference proteome</keyword>
<keyword evidence="8 11" id="KW-0808">Transferase</keyword>
<keyword evidence="6 11" id="KW-0441">Lipid A biosynthesis</keyword>
<evidence type="ECO:0000256" key="7">
    <source>
        <dbReference type="ARBA" id="ARBA00022676"/>
    </source>
</evidence>
<evidence type="ECO:0000256" key="3">
    <source>
        <dbReference type="ARBA" id="ARBA00012687"/>
    </source>
</evidence>
<comment type="catalytic activity">
    <reaction evidence="10 11">
        <text>a lipid X + a UDP-2-N,3-O-bis[(3R)-3-hydroxyacyl]-alpha-D-glucosamine = a lipid A disaccharide + UDP + H(+)</text>
        <dbReference type="Rhea" id="RHEA:67828"/>
        <dbReference type="ChEBI" id="CHEBI:15378"/>
        <dbReference type="ChEBI" id="CHEBI:58223"/>
        <dbReference type="ChEBI" id="CHEBI:137748"/>
        <dbReference type="ChEBI" id="CHEBI:176338"/>
        <dbReference type="ChEBI" id="CHEBI:176343"/>
        <dbReference type="EC" id="2.4.1.182"/>
    </reaction>
</comment>
<dbReference type="GO" id="GO:0016020">
    <property type="term" value="C:membrane"/>
    <property type="evidence" value="ECO:0007669"/>
    <property type="project" value="GOC"/>
</dbReference>
<dbReference type="GO" id="GO:0008915">
    <property type="term" value="F:lipid-A-disaccharide synthase activity"/>
    <property type="evidence" value="ECO:0007669"/>
    <property type="project" value="UniProtKB-UniRule"/>
</dbReference>
<dbReference type="Gene3D" id="3.40.50.2000">
    <property type="entry name" value="Glycogen Phosphorylase B"/>
    <property type="match status" value="2"/>
</dbReference>
<proteinExistence type="inferred from homology"/>
<organism evidence="12 13">
    <name type="scientific">Saliniradius amylolyticus</name>
    <dbReference type="NCBI Taxonomy" id="2183582"/>
    <lineage>
        <taxon>Bacteria</taxon>
        <taxon>Pseudomonadati</taxon>
        <taxon>Pseudomonadota</taxon>
        <taxon>Gammaproteobacteria</taxon>
        <taxon>Alteromonadales</taxon>
        <taxon>Alteromonadaceae</taxon>
        <taxon>Saliniradius</taxon>
    </lineage>
</organism>
<dbReference type="HAMAP" id="MF_00392">
    <property type="entry name" value="LpxB"/>
    <property type="match status" value="1"/>
</dbReference>
<evidence type="ECO:0000313" key="13">
    <source>
        <dbReference type="Proteomes" id="UP000245728"/>
    </source>
</evidence>
<evidence type="ECO:0000256" key="6">
    <source>
        <dbReference type="ARBA" id="ARBA00022556"/>
    </source>
</evidence>
<evidence type="ECO:0000256" key="11">
    <source>
        <dbReference type="HAMAP-Rule" id="MF_00392"/>
    </source>
</evidence>